<gene>
    <name evidence="1" type="ORF">QAD02_010468</name>
</gene>
<dbReference type="Proteomes" id="UP001239111">
    <property type="component" value="Chromosome 2"/>
</dbReference>
<comment type="caution">
    <text evidence="1">The sequence shown here is derived from an EMBL/GenBank/DDBJ whole genome shotgun (WGS) entry which is preliminary data.</text>
</comment>
<evidence type="ECO:0000313" key="1">
    <source>
        <dbReference type="EMBL" id="KAJ8674682.1"/>
    </source>
</evidence>
<name>A0ACC2NWU4_9HYME</name>
<sequence>MTTMGISVPVRGARRKYNAAAEDDEPALSPPKTCDECIPATSTPGAAQHKNVPSDDYYVQSKSPVVPWLLFQRYRTGSDHCAPLDYCANQREIPTLRQGAQPGPACLL</sequence>
<evidence type="ECO:0000313" key="2">
    <source>
        <dbReference type="Proteomes" id="UP001239111"/>
    </source>
</evidence>
<dbReference type="EMBL" id="CM056742">
    <property type="protein sequence ID" value="KAJ8674682.1"/>
    <property type="molecule type" value="Genomic_DNA"/>
</dbReference>
<protein>
    <submittedName>
        <fullName evidence="1">Uncharacterized protein</fullName>
    </submittedName>
</protein>
<organism evidence="1 2">
    <name type="scientific">Eretmocerus hayati</name>
    <dbReference type="NCBI Taxonomy" id="131215"/>
    <lineage>
        <taxon>Eukaryota</taxon>
        <taxon>Metazoa</taxon>
        <taxon>Ecdysozoa</taxon>
        <taxon>Arthropoda</taxon>
        <taxon>Hexapoda</taxon>
        <taxon>Insecta</taxon>
        <taxon>Pterygota</taxon>
        <taxon>Neoptera</taxon>
        <taxon>Endopterygota</taxon>
        <taxon>Hymenoptera</taxon>
        <taxon>Apocrita</taxon>
        <taxon>Proctotrupomorpha</taxon>
        <taxon>Chalcidoidea</taxon>
        <taxon>Aphelinidae</taxon>
        <taxon>Aphelininae</taxon>
        <taxon>Eretmocerus</taxon>
    </lineage>
</organism>
<keyword evidence="2" id="KW-1185">Reference proteome</keyword>
<proteinExistence type="predicted"/>
<accession>A0ACC2NWU4</accession>
<reference evidence="1" key="1">
    <citation type="submission" date="2023-04" db="EMBL/GenBank/DDBJ databases">
        <title>A chromosome-level genome assembly of the parasitoid wasp Eretmocerus hayati.</title>
        <authorList>
            <person name="Zhong Y."/>
            <person name="Liu S."/>
            <person name="Liu Y."/>
        </authorList>
    </citation>
    <scope>NUCLEOTIDE SEQUENCE</scope>
    <source>
        <strain evidence="1">ZJU_SS_LIU_2023</strain>
    </source>
</reference>